<dbReference type="PRINTS" id="PR00125">
    <property type="entry name" value="ATPASEDELTA"/>
</dbReference>
<keyword evidence="7" id="KW-0139">CF(1)</keyword>
<evidence type="ECO:0000256" key="1">
    <source>
        <dbReference type="ARBA" id="ARBA00004370"/>
    </source>
</evidence>
<keyword evidence="9" id="KW-1185">Reference proteome</keyword>
<dbReference type="Pfam" id="PF00213">
    <property type="entry name" value="OSCP"/>
    <property type="match status" value="1"/>
</dbReference>
<comment type="function">
    <text evidence="7">This protein is part of the stalk that links CF(0) to CF(1). It either transmits conformational changes from CF(0) to CF(1) or is implicated in proton conduction.</text>
</comment>
<dbReference type="NCBIfam" id="TIGR01145">
    <property type="entry name" value="ATP_synt_delta"/>
    <property type="match status" value="1"/>
</dbReference>
<dbReference type="PANTHER" id="PTHR11910">
    <property type="entry name" value="ATP SYNTHASE DELTA CHAIN"/>
    <property type="match status" value="1"/>
</dbReference>
<evidence type="ECO:0000256" key="3">
    <source>
        <dbReference type="ARBA" id="ARBA00022781"/>
    </source>
</evidence>
<comment type="function">
    <text evidence="7">F(1)F(0) ATP synthase produces ATP from ADP in the presence of a proton or sodium gradient. F-type ATPases consist of two structural domains, F(1) containing the extramembraneous catalytic core and F(0) containing the membrane proton channel, linked together by a central stalk and a peripheral stalk. During catalysis, ATP synthesis in the catalytic domain of F(1) is coupled via a rotary mechanism of the central stalk subunits to proton translocation.</text>
</comment>
<sequence length="182" mass="20012">MSRDVVVAKRYAKALFDIAQQQQIVAEVEDQLKLIVEAIESEVDVQKFLALPSVDASRKIELLRGVFADRVSYIVLNTLELLLTNGRQDVIVDVYGAYVKIAGEALGQARATVYTAQLLEADELEKVAAQFSQITGKKITAEQVVEPALLGGIQVRIGDRLYDGSLAGKLNRLQKSLNKRAL</sequence>
<dbReference type="EMBL" id="JACXZA010000004">
    <property type="protein sequence ID" value="MBD3920757.1"/>
    <property type="molecule type" value="Genomic_DNA"/>
</dbReference>
<evidence type="ECO:0000256" key="2">
    <source>
        <dbReference type="ARBA" id="ARBA00022448"/>
    </source>
</evidence>
<evidence type="ECO:0000256" key="6">
    <source>
        <dbReference type="ARBA" id="ARBA00023310"/>
    </source>
</evidence>
<reference evidence="8 9" key="1">
    <citation type="submission" date="2020-09" db="EMBL/GenBank/DDBJ databases">
        <title>Paenibacillus sp. strain PR3 16S rRNA gene Genome sequencing and assembly.</title>
        <authorList>
            <person name="Kim J."/>
        </authorList>
    </citation>
    <scope>NUCLEOTIDE SEQUENCE [LARGE SCALE GENOMIC DNA]</scope>
    <source>
        <strain evidence="8 9">PR3</strain>
    </source>
</reference>
<dbReference type="Proteomes" id="UP000609346">
    <property type="component" value="Unassembled WGS sequence"/>
</dbReference>
<comment type="subcellular location">
    <subcellularLocation>
        <location evidence="7">Cell membrane</location>
        <topology evidence="7">Peripheral membrane protein</topology>
    </subcellularLocation>
    <subcellularLocation>
        <location evidence="1">Membrane</location>
    </subcellularLocation>
</comment>
<dbReference type="HAMAP" id="MF_01416">
    <property type="entry name" value="ATP_synth_delta_bact"/>
    <property type="match status" value="1"/>
</dbReference>
<evidence type="ECO:0000313" key="9">
    <source>
        <dbReference type="Proteomes" id="UP000609346"/>
    </source>
</evidence>
<keyword evidence="6 7" id="KW-0066">ATP synthesis</keyword>
<name>A0ABR8MXU6_9BACL</name>
<evidence type="ECO:0000256" key="7">
    <source>
        <dbReference type="HAMAP-Rule" id="MF_01416"/>
    </source>
</evidence>
<keyword evidence="2 7" id="KW-0813">Transport</keyword>
<keyword evidence="7" id="KW-1003">Cell membrane</keyword>
<protein>
    <recommendedName>
        <fullName evidence="7">ATP synthase subunit delta</fullName>
    </recommendedName>
    <alternativeName>
        <fullName evidence="7">ATP synthase F(1) sector subunit delta</fullName>
    </alternativeName>
    <alternativeName>
        <fullName evidence="7">F-type ATPase subunit delta</fullName>
        <shortName evidence="7">F-ATPase subunit delta</shortName>
    </alternativeName>
</protein>
<proteinExistence type="inferred from homology"/>
<keyword evidence="3 7" id="KW-0375">Hydrogen ion transport</keyword>
<accession>A0ABR8MXU6</accession>
<dbReference type="RefSeq" id="WP_191205029.1">
    <property type="nucleotide sequence ID" value="NZ_JACXZA010000004.1"/>
</dbReference>
<organism evidence="8 9">
    <name type="scientific">Paenibacillus terricola</name>
    <dbReference type="NCBI Taxonomy" id="2763503"/>
    <lineage>
        <taxon>Bacteria</taxon>
        <taxon>Bacillati</taxon>
        <taxon>Bacillota</taxon>
        <taxon>Bacilli</taxon>
        <taxon>Bacillales</taxon>
        <taxon>Paenibacillaceae</taxon>
        <taxon>Paenibacillus</taxon>
    </lineage>
</organism>
<keyword evidence="5 7" id="KW-0472">Membrane</keyword>
<dbReference type="InterPro" id="IPR000711">
    <property type="entry name" value="ATPase_OSCP/dsu"/>
</dbReference>
<keyword evidence="4 7" id="KW-0406">Ion transport</keyword>
<comment type="similarity">
    <text evidence="7">Belongs to the ATPase delta chain family.</text>
</comment>
<evidence type="ECO:0000313" key="8">
    <source>
        <dbReference type="EMBL" id="MBD3920757.1"/>
    </source>
</evidence>
<evidence type="ECO:0000256" key="5">
    <source>
        <dbReference type="ARBA" id="ARBA00023136"/>
    </source>
</evidence>
<dbReference type="SUPFAM" id="SSF47928">
    <property type="entry name" value="N-terminal domain of the delta subunit of the F1F0-ATP synthase"/>
    <property type="match status" value="1"/>
</dbReference>
<dbReference type="InterPro" id="IPR026015">
    <property type="entry name" value="ATP_synth_OSCP/delta_N_sf"/>
</dbReference>
<evidence type="ECO:0000256" key="4">
    <source>
        <dbReference type="ARBA" id="ARBA00023065"/>
    </source>
</evidence>
<dbReference type="NCBIfam" id="NF004403">
    <property type="entry name" value="PRK05758.2-4"/>
    <property type="match status" value="1"/>
</dbReference>
<comment type="caution">
    <text evidence="8">The sequence shown here is derived from an EMBL/GenBank/DDBJ whole genome shotgun (WGS) entry which is preliminary data.</text>
</comment>
<dbReference type="Gene3D" id="1.10.520.20">
    <property type="entry name" value="N-terminal domain of the delta subunit of the F1F0-ATP synthase"/>
    <property type="match status" value="1"/>
</dbReference>
<gene>
    <name evidence="7" type="primary">atpH</name>
    <name evidence="8" type="ORF">H8B09_18470</name>
</gene>